<evidence type="ECO:0000256" key="5">
    <source>
        <dbReference type="ARBA" id="ARBA00022737"/>
    </source>
</evidence>
<dbReference type="InterPro" id="IPR044066">
    <property type="entry name" value="TRIAD_supradom"/>
</dbReference>
<keyword evidence="4" id="KW-0479">Metal-binding</keyword>
<feature type="domain" description="RING-type" evidence="11">
    <location>
        <begin position="154"/>
        <end position="348"/>
    </location>
</feature>
<organism evidence="12 13">
    <name type="scientific">Aspergillus sclerotiicarbonarius (strain CBS 121057 / IBT 28362)</name>
    <dbReference type="NCBI Taxonomy" id="1448318"/>
    <lineage>
        <taxon>Eukaryota</taxon>
        <taxon>Fungi</taxon>
        <taxon>Dikarya</taxon>
        <taxon>Ascomycota</taxon>
        <taxon>Pezizomycotina</taxon>
        <taxon>Eurotiomycetes</taxon>
        <taxon>Eurotiomycetidae</taxon>
        <taxon>Eurotiales</taxon>
        <taxon>Aspergillaceae</taxon>
        <taxon>Aspergillus</taxon>
        <taxon>Aspergillus subgen. Circumdati</taxon>
    </lineage>
</organism>
<dbReference type="VEuPathDB" id="FungiDB:BO78DRAFT_408205"/>
<dbReference type="PROSITE" id="PS51873">
    <property type="entry name" value="TRIAD"/>
    <property type="match status" value="1"/>
</dbReference>
<dbReference type="InterPro" id="IPR002867">
    <property type="entry name" value="IBR_dom"/>
</dbReference>
<dbReference type="AlphaFoldDB" id="A0A319EFU6"/>
<sequence>MDRTCRSALDDEIDALRQQIEEVRQHSESHKGTQRADGNRPDHELAVEAYLDEVKRQMTLLMDKKLAASIACAVDSDGQLITALTQEESRANNDRQLAIRLHGNPTLEQPTVDDSTEPPRIANKPADSDEECIAGPSRTYTQRQEQAIETISKKKLQCCVCYDMYHAHQTHSLSCKHIYCSDCLKDLFQRATKDQSLFPPRCCRQLIPLDLVQPTMSEAELHEFKCAEVEFSTTDRTYCSNVDCGKFIPPSNIAVGRAQCPYCGSATCAMCKNAFHADDCAEDTALQATLALASSQGWQRCFRCRAVVSLGIGCYHITCKCRAEFCYLCGLQWKTCACERWAENNLVARAEELVDREAVEPLAPQVRQRRVEQMREDLRENHECEHPGKFERILHGGRRGFECEICGTRHWKYILQCRRCHVQVCEECRRYRI</sequence>
<keyword evidence="5" id="KW-0677">Repeat</keyword>
<evidence type="ECO:0000256" key="10">
    <source>
        <dbReference type="SAM" id="MobiDB-lite"/>
    </source>
</evidence>
<evidence type="ECO:0000256" key="9">
    <source>
        <dbReference type="SAM" id="Coils"/>
    </source>
</evidence>
<dbReference type="PROSITE" id="PS00518">
    <property type="entry name" value="ZF_RING_1"/>
    <property type="match status" value="1"/>
</dbReference>
<evidence type="ECO:0000256" key="7">
    <source>
        <dbReference type="ARBA" id="ARBA00022786"/>
    </source>
</evidence>
<protein>
    <recommendedName>
        <fullName evidence="2">RBR-type E3 ubiquitin transferase</fullName>
        <ecNumber evidence="2">2.3.2.31</ecNumber>
    </recommendedName>
</protein>
<dbReference type="EMBL" id="KZ826358">
    <property type="protein sequence ID" value="PYI05378.1"/>
    <property type="molecule type" value="Genomic_DNA"/>
</dbReference>
<evidence type="ECO:0000259" key="11">
    <source>
        <dbReference type="PROSITE" id="PS51873"/>
    </source>
</evidence>
<dbReference type="GO" id="GO:0008270">
    <property type="term" value="F:zinc ion binding"/>
    <property type="evidence" value="ECO:0007669"/>
    <property type="project" value="UniProtKB-KW"/>
</dbReference>
<dbReference type="Gene3D" id="1.20.120.1750">
    <property type="match status" value="1"/>
</dbReference>
<dbReference type="CDD" id="cd22584">
    <property type="entry name" value="Rcat_RBR_unk"/>
    <property type="match status" value="1"/>
</dbReference>
<keyword evidence="6" id="KW-0863">Zinc-finger</keyword>
<dbReference type="Pfam" id="PF01485">
    <property type="entry name" value="IBR"/>
    <property type="match status" value="1"/>
</dbReference>
<dbReference type="CDD" id="cd20335">
    <property type="entry name" value="BRcat_RBR"/>
    <property type="match status" value="1"/>
</dbReference>
<dbReference type="STRING" id="1448318.A0A319EFU6"/>
<evidence type="ECO:0000256" key="8">
    <source>
        <dbReference type="ARBA" id="ARBA00022833"/>
    </source>
</evidence>
<dbReference type="OrthoDB" id="10009520at2759"/>
<gene>
    <name evidence="12" type="ORF">BO78DRAFT_408205</name>
</gene>
<dbReference type="GO" id="GO:0016567">
    <property type="term" value="P:protein ubiquitination"/>
    <property type="evidence" value="ECO:0007669"/>
    <property type="project" value="InterPro"/>
</dbReference>
<dbReference type="Proteomes" id="UP000248423">
    <property type="component" value="Unassembled WGS sequence"/>
</dbReference>
<evidence type="ECO:0000256" key="1">
    <source>
        <dbReference type="ARBA" id="ARBA00001798"/>
    </source>
</evidence>
<dbReference type="InterPro" id="IPR017907">
    <property type="entry name" value="Znf_RING_CS"/>
</dbReference>
<dbReference type="InterPro" id="IPR013083">
    <property type="entry name" value="Znf_RING/FYVE/PHD"/>
</dbReference>
<keyword evidence="9" id="KW-0175">Coiled coil</keyword>
<keyword evidence="13" id="KW-1185">Reference proteome</keyword>
<dbReference type="InterPro" id="IPR031127">
    <property type="entry name" value="E3_UB_ligase_RBR"/>
</dbReference>
<dbReference type="SUPFAM" id="SSF57850">
    <property type="entry name" value="RING/U-box"/>
    <property type="match status" value="2"/>
</dbReference>
<dbReference type="Gene3D" id="3.30.40.10">
    <property type="entry name" value="Zinc/RING finger domain, C3HC4 (zinc finger)"/>
    <property type="match status" value="1"/>
</dbReference>
<dbReference type="SMART" id="SM00647">
    <property type="entry name" value="IBR"/>
    <property type="match status" value="2"/>
</dbReference>
<comment type="catalytic activity">
    <reaction evidence="1">
        <text>[E2 ubiquitin-conjugating enzyme]-S-ubiquitinyl-L-cysteine + [acceptor protein]-L-lysine = [E2 ubiquitin-conjugating enzyme]-L-cysteine + [acceptor protein]-N(6)-ubiquitinyl-L-lysine.</text>
        <dbReference type="EC" id="2.3.2.31"/>
    </reaction>
</comment>
<accession>A0A319EFU6</accession>
<proteinExistence type="predicted"/>
<feature type="coiled-coil region" evidence="9">
    <location>
        <begin position="6"/>
        <end position="33"/>
    </location>
</feature>
<evidence type="ECO:0000256" key="2">
    <source>
        <dbReference type="ARBA" id="ARBA00012251"/>
    </source>
</evidence>
<keyword evidence="8" id="KW-0862">Zinc</keyword>
<evidence type="ECO:0000256" key="6">
    <source>
        <dbReference type="ARBA" id="ARBA00022771"/>
    </source>
</evidence>
<name>A0A319EFU6_ASPSB</name>
<evidence type="ECO:0000256" key="4">
    <source>
        <dbReference type="ARBA" id="ARBA00022723"/>
    </source>
</evidence>
<keyword evidence="3" id="KW-0808">Transferase</keyword>
<reference evidence="12 13" key="1">
    <citation type="submission" date="2018-02" db="EMBL/GenBank/DDBJ databases">
        <title>The genomes of Aspergillus section Nigri reveals drivers in fungal speciation.</title>
        <authorList>
            <consortium name="DOE Joint Genome Institute"/>
            <person name="Vesth T.C."/>
            <person name="Nybo J."/>
            <person name="Theobald S."/>
            <person name="Brandl J."/>
            <person name="Frisvad J.C."/>
            <person name="Nielsen K.F."/>
            <person name="Lyhne E.K."/>
            <person name="Kogle M.E."/>
            <person name="Kuo A."/>
            <person name="Riley R."/>
            <person name="Clum A."/>
            <person name="Nolan M."/>
            <person name="Lipzen A."/>
            <person name="Salamov A."/>
            <person name="Henrissat B."/>
            <person name="Wiebenga A."/>
            <person name="De vries R.P."/>
            <person name="Grigoriev I.V."/>
            <person name="Mortensen U.H."/>
            <person name="Andersen M.R."/>
            <person name="Baker S.E."/>
        </authorList>
    </citation>
    <scope>NUCLEOTIDE SEQUENCE [LARGE SCALE GENOMIC DNA]</scope>
    <source>
        <strain evidence="12 13">CBS 121057</strain>
    </source>
</reference>
<keyword evidence="7" id="KW-0833">Ubl conjugation pathway</keyword>
<dbReference type="PANTHER" id="PTHR11685">
    <property type="entry name" value="RBR FAMILY RING FINGER AND IBR DOMAIN-CONTAINING"/>
    <property type="match status" value="1"/>
</dbReference>
<feature type="region of interest" description="Disordered" evidence="10">
    <location>
        <begin position="106"/>
        <end position="128"/>
    </location>
</feature>
<evidence type="ECO:0000313" key="13">
    <source>
        <dbReference type="Proteomes" id="UP000248423"/>
    </source>
</evidence>
<dbReference type="EC" id="2.3.2.31" evidence="2"/>
<dbReference type="GO" id="GO:0061630">
    <property type="term" value="F:ubiquitin protein ligase activity"/>
    <property type="evidence" value="ECO:0007669"/>
    <property type="project" value="UniProtKB-EC"/>
</dbReference>
<evidence type="ECO:0000256" key="3">
    <source>
        <dbReference type="ARBA" id="ARBA00022679"/>
    </source>
</evidence>
<evidence type="ECO:0000313" key="12">
    <source>
        <dbReference type="EMBL" id="PYI05378.1"/>
    </source>
</evidence>